<name>A0A317L3J6_9BACI</name>
<dbReference type="Gene3D" id="3.50.50.60">
    <property type="entry name" value="FAD/NAD(P)-binding domain"/>
    <property type="match status" value="2"/>
</dbReference>
<dbReference type="InterPro" id="IPR004099">
    <property type="entry name" value="Pyr_nucl-diS_OxRdtase_dimer"/>
</dbReference>
<dbReference type="Pfam" id="PF02852">
    <property type="entry name" value="Pyr_redox_dim"/>
    <property type="match status" value="1"/>
</dbReference>
<evidence type="ECO:0000259" key="8">
    <source>
        <dbReference type="Pfam" id="PF07992"/>
    </source>
</evidence>
<evidence type="ECO:0000313" key="9">
    <source>
        <dbReference type="EMBL" id="PWU69560.1"/>
    </source>
</evidence>
<comment type="cofactor">
    <cofactor evidence="1">
        <name>FAD</name>
        <dbReference type="ChEBI" id="CHEBI:57692"/>
    </cofactor>
</comment>
<gene>
    <name evidence="9" type="ORF">DLJ74_06210</name>
</gene>
<organism evidence="9 10">
    <name type="scientific">Gracilibacillus dipsosauri</name>
    <dbReference type="NCBI Taxonomy" id="178340"/>
    <lineage>
        <taxon>Bacteria</taxon>
        <taxon>Bacillati</taxon>
        <taxon>Bacillota</taxon>
        <taxon>Bacilli</taxon>
        <taxon>Bacillales</taxon>
        <taxon>Bacillaceae</taxon>
        <taxon>Gracilibacillus</taxon>
    </lineage>
</organism>
<evidence type="ECO:0000313" key="10">
    <source>
        <dbReference type="Proteomes" id="UP000245624"/>
    </source>
</evidence>
<dbReference type="InterPro" id="IPR050260">
    <property type="entry name" value="FAD-bd_OxRdtase"/>
</dbReference>
<protein>
    <submittedName>
        <fullName evidence="9">CoA-disulfide reductase</fullName>
    </submittedName>
</protein>
<dbReference type="AlphaFoldDB" id="A0A317L3J6"/>
<keyword evidence="6" id="KW-0676">Redox-active center</keyword>
<dbReference type="EMBL" id="QGTD01000005">
    <property type="protein sequence ID" value="PWU69560.1"/>
    <property type="molecule type" value="Genomic_DNA"/>
</dbReference>
<comment type="similarity">
    <text evidence="2">Belongs to the class-III pyridine nucleotide-disulfide oxidoreductase family.</text>
</comment>
<evidence type="ECO:0000256" key="2">
    <source>
        <dbReference type="ARBA" id="ARBA00009130"/>
    </source>
</evidence>
<evidence type="ECO:0000256" key="5">
    <source>
        <dbReference type="ARBA" id="ARBA00023002"/>
    </source>
</evidence>
<dbReference type="OrthoDB" id="9792592at2"/>
<dbReference type="InterPro" id="IPR016156">
    <property type="entry name" value="FAD/NAD-linked_Rdtase_dimer_sf"/>
</dbReference>
<accession>A0A317L3J6</accession>
<sequence>MRYVIIGGVAAGMSAAMEITRTDSKAKITVLERGQDYSYGQCGLPYVINGVVPDIDKVIARTVETFREKYGIDARTFTEVIHVDEKKKKVYGVQLKTGTALEIDYDRLLIATGSDPVLPNWKGIELDGIHPLKTLIDTKAILQDLNNKIKNVTIVGGGYVGLEMAESFHSLGKNVTLIQRSDQLATIFDLDMATIIHQEAEKHQISLILGEEVEGFSGDKRVNTVITNKGSYSTDLVLLSVGVKPNTDFLQNSAIHMNAQGAIHVNAYMQTSIPHIYAAGDCAIQYHRVKQLDDHIPLGTTANKQGRIAGANMAGNPLTFKGIVGTSIIKFFDLTLGRTGLTEKEANHLKLPYAVEVLEANNQAGYYPDGETLHIKLIYDKNSYALLGGQVIGKKGVDKRIDVLATALYNKMTVKQLLDLDLAYAPPYNGVWDPLQQMARKI</sequence>
<dbReference type="PRINTS" id="PR00411">
    <property type="entry name" value="PNDRDTASEI"/>
</dbReference>
<comment type="caution">
    <text evidence="9">The sequence shown here is derived from an EMBL/GenBank/DDBJ whole genome shotgun (WGS) entry which is preliminary data.</text>
</comment>
<dbReference type="PANTHER" id="PTHR43429:SF1">
    <property type="entry name" value="NAD(P)H SULFUR OXIDOREDUCTASE (COA-DEPENDENT)"/>
    <property type="match status" value="1"/>
</dbReference>
<dbReference type="PRINTS" id="PR00368">
    <property type="entry name" value="FADPNR"/>
</dbReference>
<keyword evidence="5" id="KW-0560">Oxidoreductase</keyword>
<keyword evidence="10" id="KW-1185">Reference proteome</keyword>
<evidence type="ECO:0000256" key="3">
    <source>
        <dbReference type="ARBA" id="ARBA00022630"/>
    </source>
</evidence>
<dbReference type="PANTHER" id="PTHR43429">
    <property type="entry name" value="PYRIDINE NUCLEOTIDE-DISULFIDE OXIDOREDUCTASE DOMAIN-CONTAINING"/>
    <property type="match status" value="1"/>
</dbReference>
<dbReference type="SUPFAM" id="SSF55424">
    <property type="entry name" value="FAD/NAD-linked reductases, dimerisation (C-terminal) domain"/>
    <property type="match status" value="1"/>
</dbReference>
<evidence type="ECO:0000256" key="1">
    <source>
        <dbReference type="ARBA" id="ARBA00001974"/>
    </source>
</evidence>
<dbReference type="InterPro" id="IPR036188">
    <property type="entry name" value="FAD/NAD-bd_sf"/>
</dbReference>
<feature type="domain" description="FAD/NAD(P)-binding" evidence="8">
    <location>
        <begin position="2"/>
        <end position="306"/>
    </location>
</feature>
<dbReference type="NCBIfam" id="NF007123">
    <property type="entry name" value="PRK09564.1"/>
    <property type="match status" value="1"/>
</dbReference>
<dbReference type="GO" id="GO:0016491">
    <property type="term" value="F:oxidoreductase activity"/>
    <property type="evidence" value="ECO:0007669"/>
    <property type="project" value="UniProtKB-KW"/>
</dbReference>
<dbReference type="Pfam" id="PF07992">
    <property type="entry name" value="Pyr_redox_2"/>
    <property type="match status" value="1"/>
</dbReference>
<reference evidence="9 10" key="1">
    <citation type="submission" date="2018-05" db="EMBL/GenBank/DDBJ databases">
        <title>Genomic analysis of Gracilibacillus dipsosauri DD1 reveals novel features of a salt-tolerant amylase.</title>
        <authorList>
            <person name="Deutch C.E."/>
            <person name="Yang S."/>
        </authorList>
    </citation>
    <scope>NUCLEOTIDE SEQUENCE [LARGE SCALE GENOMIC DNA]</scope>
    <source>
        <strain evidence="9 10">DD1</strain>
    </source>
</reference>
<keyword evidence="3" id="KW-0285">Flavoprotein</keyword>
<dbReference type="RefSeq" id="WP_109983779.1">
    <property type="nucleotide sequence ID" value="NZ_QGTD01000005.1"/>
</dbReference>
<dbReference type="SUPFAM" id="SSF51905">
    <property type="entry name" value="FAD/NAD(P)-binding domain"/>
    <property type="match status" value="1"/>
</dbReference>
<keyword evidence="4" id="KW-0274">FAD</keyword>
<evidence type="ECO:0000256" key="4">
    <source>
        <dbReference type="ARBA" id="ARBA00022827"/>
    </source>
</evidence>
<evidence type="ECO:0000256" key="6">
    <source>
        <dbReference type="ARBA" id="ARBA00023284"/>
    </source>
</evidence>
<evidence type="ECO:0000259" key="7">
    <source>
        <dbReference type="Pfam" id="PF02852"/>
    </source>
</evidence>
<dbReference type="InterPro" id="IPR023753">
    <property type="entry name" value="FAD/NAD-binding_dom"/>
</dbReference>
<feature type="domain" description="Pyridine nucleotide-disulphide oxidoreductase dimerisation" evidence="7">
    <location>
        <begin position="328"/>
        <end position="429"/>
    </location>
</feature>
<dbReference type="Proteomes" id="UP000245624">
    <property type="component" value="Unassembled WGS sequence"/>
</dbReference>
<proteinExistence type="inferred from homology"/>